<keyword evidence="1" id="KW-0472">Membrane</keyword>
<accession>A0A0L0H0E7</accession>
<evidence type="ECO:0000313" key="3">
    <source>
        <dbReference type="Proteomes" id="UP000037393"/>
    </source>
</evidence>
<dbReference type="AlphaFoldDB" id="A0A0L0H0E7"/>
<keyword evidence="3" id="KW-1185">Reference proteome</keyword>
<protein>
    <submittedName>
        <fullName evidence="2">Uncharacterized protein</fullName>
    </submittedName>
</protein>
<feature type="transmembrane region" description="Helical" evidence="1">
    <location>
        <begin position="81"/>
        <end position="99"/>
    </location>
</feature>
<dbReference type="PATRIC" id="fig|379893.4.peg.2975"/>
<feature type="transmembrane region" description="Helical" evidence="1">
    <location>
        <begin position="55"/>
        <end position="75"/>
    </location>
</feature>
<evidence type="ECO:0000313" key="2">
    <source>
        <dbReference type="EMBL" id="KNC94416.1"/>
    </source>
</evidence>
<keyword evidence="1" id="KW-0812">Transmembrane</keyword>
<dbReference type="RefSeq" id="WP_049856443.1">
    <property type="nucleotide sequence ID" value="NZ_JNGI01000027.1"/>
</dbReference>
<gene>
    <name evidence="2" type="ORF">GM31_14640</name>
</gene>
<name>A0A0L0H0E7_9ENTR</name>
<evidence type="ECO:0000256" key="1">
    <source>
        <dbReference type="SAM" id="Phobius"/>
    </source>
</evidence>
<comment type="caution">
    <text evidence="2">The sequence shown here is derived from an EMBL/GenBank/DDBJ whole genome shotgun (WGS) entry which is preliminary data.</text>
</comment>
<sequence>MVRTERVTFTMDDQRLIDRLIALEMTEKEARALVQIAREQRWSIQKTYFLTEGRILKLDMIMAIILGSFIGFLAVHEVQSALTAIFIFGLLMIMMEIVCRFHKDYLKKITTFLRLKGM</sequence>
<organism evidence="2 3">
    <name type="scientific">Trabulsiella odontotermitis</name>
    <dbReference type="NCBI Taxonomy" id="379893"/>
    <lineage>
        <taxon>Bacteria</taxon>
        <taxon>Pseudomonadati</taxon>
        <taxon>Pseudomonadota</taxon>
        <taxon>Gammaproteobacteria</taxon>
        <taxon>Enterobacterales</taxon>
        <taxon>Enterobacteriaceae</taxon>
        <taxon>Trabulsiella</taxon>
    </lineage>
</organism>
<proteinExistence type="predicted"/>
<keyword evidence="1" id="KW-1133">Transmembrane helix</keyword>
<dbReference type="Proteomes" id="UP000037393">
    <property type="component" value="Unassembled WGS sequence"/>
</dbReference>
<dbReference type="EMBL" id="JNGI01000027">
    <property type="protein sequence ID" value="KNC94416.1"/>
    <property type="molecule type" value="Genomic_DNA"/>
</dbReference>
<reference evidence="2 3" key="1">
    <citation type="journal article" date="2015" name="Appl. Environ. Microbiol.">
        <title>The Enterobacterium Trabulsiella odontotermitis Presents Novel Adaptations Related to Its Association with Fungus-Growing Termites.</title>
        <authorList>
            <person name="Sapountzis P."/>
            <person name="Gruntjes T."/>
            <person name="Otani S."/>
            <person name="Estevez J."/>
            <person name="da Costa R.R."/>
            <person name="Plunkett G.3rd."/>
            <person name="Perna N.T."/>
            <person name="Poulsen M."/>
        </authorList>
    </citation>
    <scope>NUCLEOTIDE SEQUENCE [LARGE SCALE GENOMIC DNA]</scope>
    <source>
        <strain evidence="2 3">12</strain>
    </source>
</reference>